<dbReference type="STRING" id="1095630.A0A2J6TCQ9"/>
<dbReference type="Proteomes" id="UP000235371">
    <property type="component" value="Unassembled WGS sequence"/>
</dbReference>
<sequence length="193" mass="22329">MPKKSQRKALRDVIKAAADKTDDSEDVALKHLLRRFFFALICHVVGSVPFRSPILSFCAMLGRSVRMSKVAEGEEMKTKWQGKEPGILSSHLSALTWTAQLLIFDYACFQEQEDENQIPVFLSRICKQFFQQLAETPFGHILQWRLYLFKTNKRQLAKHQARWSLDKQTVGYRGTDLHISHIPKLVLSEHEQT</sequence>
<accession>A0A2J6TCQ9</accession>
<organism evidence="1 2">
    <name type="scientific">Hyaloscypha bicolor E</name>
    <dbReference type="NCBI Taxonomy" id="1095630"/>
    <lineage>
        <taxon>Eukaryota</taxon>
        <taxon>Fungi</taxon>
        <taxon>Dikarya</taxon>
        <taxon>Ascomycota</taxon>
        <taxon>Pezizomycotina</taxon>
        <taxon>Leotiomycetes</taxon>
        <taxon>Helotiales</taxon>
        <taxon>Hyaloscyphaceae</taxon>
        <taxon>Hyaloscypha</taxon>
        <taxon>Hyaloscypha bicolor</taxon>
    </lineage>
</organism>
<dbReference type="AlphaFoldDB" id="A0A2J6TCQ9"/>
<evidence type="ECO:0000313" key="1">
    <source>
        <dbReference type="EMBL" id="PMD60801.1"/>
    </source>
</evidence>
<reference evidence="1 2" key="1">
    <citation type="submission" date="2016-04" db="EMBL/GenBank/DDBJ databases">
        <title>A degradative enzymes factory behind the ericoid mycorrhizal symbiosis.</title>
        <authorList>
            <consortium name="DOE Joint Genome Institute"/>
            <person name="Martino E."/>
            <person name="Morin E."/>
            <person name="Grelet G."/>
            <person name="Kuo A."/>
            <person name="Kohler A."/>
            <person name="Daghino S."/>
            <person name="Barry K."/>
            <person name="Choi C."/>
            <person name="Cichocki N."/>
            <person name="Clum A."/>
            <person name="Copeland A."/>
            <person name="Hainaut M."/>
            <person name="Haridas S."/>
            <person name="Labutti K."/>
            <person name="Lindquist E."/>
            <person name="Lipzen A."/>
            <person name="Khouja H.-R."/>
            <person name="Murat C."/>
            <person name="Ohm R."/>
            <person name="Olson A."/>
            <person name="Spatafora J."/>
            <person name="Veneault-Fourrey C."/>
            <person name="Henrissat B."/>
            <person name="Grigoriev I."/>
            <person name="Martin F."/>
            <person name="Perotto S."/>
        </authorList>
    </citation>
    <scope>NUCLEOTIDE SEQUENCE [LARGE SCALE GENOMIC DNA]</scope>
    <source>
        <strain evidence="1 2">E</strain>
    </source>
</reference>
<dbReference type="GeneID" id="36596595"/>
<name>A0A2J6TCQ9_9HELO</name>
<dbReference type="OrthoDB" id="3560823at2759"/>
<evidence type="ECO:0000313" key="2">
    <source>
        <dbReference type="Proteomes" id="UP000235371"/>
    </source>
</evidence>
<keyword evidence="2" id="KW-1185">Reference proteome</keyword>
<dbReference type="RefSeq" id="XP_024737705.1">
    <property type="nucleotide sequence ID" value="XM_024888519.1"/>
</dbReference>
<gene>
    <name evidence="1" type="ORF">K444DRAFT_721393</name>
</gene>
<dbReference type="InParanoid" id="A0A2J6TCQ9"/>
<proteinExistence type="predicted"/>
<dbReference type="EMBL" id="KZ613788">
    <property type="protein sequence ID" value="PMD60801.1"/>
    <property type="molecule type" value="Genomic_DNA"/>
</dbReference>
<protein>
    <submittedName>
        <fullName evidence="1">Uncharacterized protein</fullName>
    </submittedName>
</protein>